<dbReference type="GO" id="GO:0051536">
    <property type="term" value="F:iron-sulfur cluster binding"/>
    <property type="evidence" value="ECO:0007669"/>
    <property type="project" value="UniProtKB-KW"/>
</dbReference>
<dbReference type="PANTHER" id="PTHR43193">
    <property type="match status" value="1"/>
</dbReference>
<dbReference type="InterPro" id="IPR017896">
    <property type="entry name" value="4Fe4S_Fe-S-bd"/>
</dbReference>
<gene>
    <name evidence="5" type="ORF">ACM15_13680</name>
</gene>
<name>A0A0J6CIR5_9BACT</name>
<comment type="caution">
    <text evidence="5">The sequence shown here is derived from an EMBL/GenBank/DDBJ whole genome shotgun (WGS) entry which is preliminary data.</text>
</comment>
<feature type="domain" description="4Fe-4S ferredoxin-type" evidence="4">
    <location>
        <begin position="1"/>
        <end position="30"/>
    </location>
</feature>
<organism evidence="5 6">
    <name type="scientific">Parabacteroides goldsteinii</name>
    <dbReference type="NCBI Taxonomy" id="328812"/>
    <lineage>
        <taxon>Bacteria</taxon>
        <taxon>Pseudomonadati</taxon>
        <taxon>Bacteroidota</taxon>
        <taxon>Bacteroidia</taxon>
        <taxon>Bacteroidales</taxon>
        <taxon>Tannerellaceae</taxon>
        <taxon>Parabacteroides</taxon>
    </lineage>
</organism>
<keyword evidence="2" id="KW-0408">Iron</keyword>
<dbReference type="SUPFAM" id="SSF54862">
    <property type="entry name" value="4Fe-4S ferredoxins"/>
    <property type="match status" value="1"/>
</dbReference>
<dbReference type="GO" id="GO:0046872">
    <property type="term" value="F:metal ion binding"/>
    <property type="evidence" value="ECO:0007669"/>
    <property type="project" value="UniProtKB-KW"/>
</dbReference>
<dbReference type="EMBL" id="LFJV01000043">
    <property type="protein sequence ID" value="KMM33078.1"/>
    <property type="molecule type" value="Genomic_DNA"/>
</dbReference>
<dbReference type="Gene3D" id="3.30.70.20">
    <property type="match status" value="1"/>
</dbReference>
<dbReference type="PROSITE" id="PS00198">
    <property type="entry name" value="4FE4S_FER_1"/>
    <property type="match status" value="2"/>
</dbReference>
<protein>
    <recommendedName>
        <fullName evidence="4">4Fe-4S ferredoxin-type domain-containing protein</fullName>
    </recommendedName>
</protein>
<evidence type="ECO:0000259" key="4">
    <source>
        <dbReference type="PROSITE" id="PS51379"/>
    </source>
</evidence>
<proteinExistence type="predicted"/>
<evidence type="ECO:0000313" key="6">
    <source>
        <dbReference type="Proteomes" id="UP000036166"/>
    </source>
</evidence>
<keyword evidence="1" id="KW-0479">Metal-binding</keyword>
<dbReference type="Pfam" id="PF12838">
    <property type="entry name" value="Fer4_7"/>
    <property type="match status" value="1"/>
</dbReference>
<keyword evidence="3" id="KW-0411">Iron-sulfur</keyword>
<feature type="domain" description="4Fe-4S ferredoxin-type" evidence="4">
    <location>
        <begin position="35"/>
        <end position="65"/>
    </location>
</feature>
<accession>A0A0J6CIR5</accession>
<dbReference type="InterPro" id="IPR007525">
    <property type="entry name" value="FrhB_FdhB_C"/>
</dbReference>
<dbReference type="RefSeq" id="WP_048315865.1">
    <property type="nucleotide sequence ID" value="NZ_LFJV01000043.1"/>
</dbReference>
<sequence>MINITNKQDCCGCNACGDICPREAISFKVDKEGFWYPKVNLEKCINCNLCDKSCPIIQVEKLKNKNFDKPLCYAAIHKNLEIRFDSTSGGLFSILADKMYSDNGYVGGAIYNNNFSVSHFISNEKKDLIALRSSKYLQSDASGFYTNVLELLKKGEKVLACGLPCQIVGLQTFLGKEYDNLITIDLICRYINSPLAYRKYLDSLERQFDSKVTYIKAKNKELGWRQLTHKVVFSNDQTYYGTIRTDKFMKASMMLNCISRPACYACKFKGFPRYADISLGDYWIDQSKSSLDDDTGTSVVLINSTKGNEYFQTIIKKIKFEPVSFESVLAGNPALTHPLPLSSVNRDLFFERIQQEDFG</sequence>
<evidence type="ECO:0000313" key="5">
    <source>
        <dbReference type="EMBL" id="KMM33078.1"/>
    </source>
</evidence>
<dbReference type="PANTHER" id="PTHR43193:SF2">
    <property type="entry name" value="POLYFERREDOXIN PROTEIN FWDF"/>
    <property type="match status" value="1"/>
</dbReference>
<evidence type="ECO:0000256" key="1">
    <source>
        <dbReference type="ARBA" id="ARBA00022723"/>
    </source>
</evidence>
<dbReference type="AlphaFoldDB" id="A0A0J6CIR5"/>
<reference evidence="5 6" key="1">
    <citation type="submission" date="2015-06" db="EMBL/GenBank/DDBJ databases">
        <title>Draft Genome Sequence of Parabacteroides goldsteinii with Putative Novel Metallo-Beta-Lactamases Isolated from a Blood Culture from a Human Patient.</title>
        <authorList>
            <person name="Krogh T.J."/>
            <person name="Agergaard C.N."/>
            <person name="Moller-Jensen J."/>
            <person name="Justesen U.S."/>
        </authorList>
    </citation>
    <scope>NUCLEOTIDE SEQUENCE [LARGE SCALE GENOMIC DNA]</scope>
    <source>
        <strain evidence="5 6">910340</strain>
    </source>
</reference>
<evidence type="ECO:0000256" key="2">
    <source>
        <dbReference type="ARBA" id="ARBA00023004"/>
    </source>
</evidence>
<dbReference type="Proteomes" id="UP000036166">
    <property type="component" value="Unassembled WGS sequence"/>
</dbReference>
<evidence type="ECO:0000256" key="3">
    <source>
        <dbReference type="ARBA" id="ARBA00023014"/>
    </source>
</evidence>
<dbReference type="Pfam" id="PF04432">
    <property type="entry name" value="FrhB_FdhB_C"/>
    <property type="match status" value="1"/>
</dbReference>
<feature type="non-terminal residue" evidence="5">
    <location>
        <position position="359"/>
    </location>
</feature>
<dbReference type="InterPro" id="IPR017900">
    <property type="entry name" value="4Fe4S_Fe_S_CS"/>
</dbReference>
<dbReference type="InterPro" id="IPR052977">
    <property type="entry name" value="Polyferredoxin-like_ET"/>
</dbReference>
<dbReference type="PROSITE" id="PS51379">
    <property type="entry name" value="4FE4S_FER_2"/>
    <property type="match status" value="2"/>
</dbReference>